<dbReference type="Pfam" id="PF00561">
    <property type="entry name" value="Abhydrolase_1"/>
    <property type="match status" value="1"/>
</dbReference>
<name>A0ABR2W346_9FUNG</name>
<dbReference type="SUPFAM" id="SSF53474">
    <property type="entry name" value="alpha/beta-Hydrolases"/>
    <property type="match status" value="1"/>
</dbReference>
<feature type="domain" description="AB hydrolase-1" evidence="2">
    <location>
        <begin position="279"/>
        <end position="401"/>
    </location>
</feature>
<reference evidence="3 4" key="1">
    <citation type="submission" date="2023-04" db="EMBL/GenBank/DDBJ databases">
        <title>Genome of Basidiobolus ranarum AG-B5.</title>
        <authorList>
            <person name="Stajich J.E."/>
            <person name="Carter-House D."/>
            <person name="Gryganskyi A."/>
        </authorList>
    </citation>
    <scope>NUCLEOTIDE SEQUENCE [LARGE SCALE GENOMIC DNA]</scope>
    <source>
        <strain evidence="3 4">AG-B5</strain>
    </source>
</reference>
<evidence type="ECO:0000313" key="3">
    <source>
        <dbReference type="EMBL" id="KAK9718477.1"/>
    </source>
</evidence>
<dbReference type="Proteomes" id="UP001479436">
    <property type="component" value="Unassembled WGS sequence"/>
</dbReference>
<keyword evidence="1" id="KW-0812">Transmembrane</keyword>
<feature type="transmembrane region" description="Helical" evidence="1">
    <location>
        <begin position="281"/>
        <end position="302"/>
    </location>
</feature>
<feature type="transmembrane region" description="Helical" evidence="1">
    <location>
        <begin position="52"/>
        <end position="75"/>
    </location>
</feature>
<evidence type="ECO:0000256" key="1">
    <source>
        <dbReference type="SAM" id="Phobius"/>
    </source>
</evidence>
<dbReference type="Gene3D" id="3.40.50.1820">
    <property type="entry name" value="alpha/beta hydrolase"/>
    <property type="match status" value="1"/>
</dbReference>
<evidence type="ECO:0000259" key="2">
    <source>
        <dbReference type="Pfam" id="PF00561"/>
    </source>
</evidence>
<organism evidence="3 4">
    <name type="scientific">Basidiobolus ranarum</name>
    <dbReference type="NCBI Taxonomy" id="34480"/>
    <lineage>
        <taxon>Eukaryota</taxon>
        <taxon>Fungi</taxon>
        <taxon>Fungi incertae sedis</taxon>
        <taxon>Zoopagomycota</taxon>
        <taxon>Entomophthoromycotina</taxon>
        <taxon>Basidiobolomycetes</taxon>
        <taxon>Basidiobolales</taxon>
        <taxon>Basidiobolaceae</taxon>
        <taxon>Basidiobolus</taxon>
    </lineage>
</organism>
<dbReference type="InterPro" id="IPR029058">
    <property type="entry name" value="AB_hydrolase_fold"/>
</dbReference>
<dbReference type="PANTHER" id="PTHR37471">
    <property type="entry name" value="UNNAMED PRODUCT"/>
    <property type="match status" value="1"/>
</dbReference>
<gene>
    <name evidence="3" type="ORF">K7432_005462</name>
</gene>
<evidence type="ECO:0000313" key="4">
    <source>
        <dbReference type="Proteomes" id="UP001479436"/>
    </source>
</evidence>
<sequence>MLPDSLFMRSLVRLSVIALSSVTIASFIYFGYCLHVVGNISPPLELPFLPGVQGYVVDLIHWWFAFEILFYIWFLSTRNRLQKPRPPARLPKGERIELLKNCLKQVDDMNTFLEGWFDVGHHQTKVADIYRGNLISWLSWVCFGATHEVLAEDPEIVEELNEMVAMVETRGGIKFPEGFNPDAKCIRLNIDPVNAIHRPLIFYAVILGLDFAAKLLLTCLGFRNYTKDQTKKASFWSESMEFDLKEEFGAKKYALPYWYYDPTKSWFGSGSKRRSSKMKPIVFVHGIGPGLGCYLMFIWKLLKLGQPIFLVELPYVSMRFVEESPSMEELGKEIENMLESHGFRSACFIGHSLGSMVVSWMVNNHLKRVKSAFFIDPICFLLFHPSVAYNFVYRVPKTAREYFLHYYASKELFISNFISRYFVWFNSILLTDGANLPKKMFVYLAENDLLVPSRDVEKYLIGTNVHCRVFTGLDHASFLFNPKEENEILENVKRCVTA</sequence>
<dbReference type="InterPro" id="IPR000073">
    <property type="entry name" value="AB_hydrolase_1"/>
</dbReference>
<proteinExistence type="predicted"/>
<dbReference type="EMBL" id="JASJQH010007092">
    <property type="protein sequence ID" value="KAK9718477.1"/>
    <property type="molecule type" value="Genomic_DNA"/>
</dbReference>
<protein>
    <recommendedName>
        <fullName evidence="2">AB hydrolase-1 domain-containing protein</fullName>
    </recommendedName>
</protein>
<comment type="caution">
    <text evidence="3">The sequence shown here is derived from an EMBL/GenBank/DDBJ whole genome shotgun (WGS) entry which is preliminary data.</text>
</comment>
<feature type="transmembrane region" description="Helical" evidence="1">
    <location>
        <begin position="374"/>
        <end position="392"/>
    </location>
</feature>
<feature type="transmembrane region" description="Helical" evidence="1">
    <location>
        <begin position="12"/>
        <end position="32"/>
    </location>
</feature>
<keyword evidence="1" id="KW-0472">Membrane</keyword>
<keyword evidence="1" id="KW-1133">Transmembrane helix</keyword>
<keyword evidence="4" id="KW-1185">Reference proteome</keyword>
<dbReference type="PANTHER" id="PTHR37471:SF1">
    <property type="entry name" value="AB HYDROLASE-1 DOMAIN-CONTAINING PROTEIN"/>
    <property type="match status" value="1"/>
</dbReference>
<accession>A0ABR2W346</accession>